<dbReference type="Proteomes" id="UP000663881">
    <property type="component" value="Unassembled WGS sequence"/>
</dbReference>
<evidence type="ECO:0000313" key="3">
    <source>
        <dbReference type="Proteomes" id="UP000663881"/>
    </source>
</evidence>
<feature type="non-terminal residue" evidence="2">
    <location>
        <position position="99"/>
    </location>
</feature>
<dbReference type="SMART" id="SM00473">
    <property type="entry name" value="PAN_AP"/>
    <property type="match status" value="1"/>
</dbReference>
<feature type="domain" description="Apple" evidence="1">
    <location>
        <begin position="8"/>
        <end position="95"/>
    </location>
</feature>
<gene>
    <name evidence="2" type="ORF">OKA104_LOCUS39979</name>
</gene>
<evidence type="ECO:0000313" key="2">
    <source>
        <dbReference type="EMBL" id="CAF4182473.1"/>
    </source>
</evidence>
<dbReference type="Pfam" id="PF00024">
    <property type="entry name" value="PAN_1"/>
    <property type="match status" value="1"/>
</dbReference>
<accession>A0A820A410</accession>
<dbReference type="Gene3D" id="3.50.4.10">
    <property type="entry name" value="Hepatocyte Growth Factor"/>
    <property type="match status" value="1"/>
</dbReference>
<organism evidence="2 3">
    <name type="scientific">Adineta steineri</name>
    <dbReference type="NCBI Taxonomy" id="433720"/>
    <lineage>
        <taxon>Eukaryota</taxon>
        <taxon>Metazoa</taxon>
        <taxon>Spiralia</taxon>
        <taxon>Gnathifera</taxon>
        <taxon>Rotifera</taxon>
        <taxon>Eurotatoria</taxon>
        <taxon>Bdelloidea</taxon>
        <taxon>Adinetida</taxon>
        <taxon>Adinetidae</taxon>
        <taxon>Adineta</taxon>
    </lineage>
</organism>
<dbReference type="EMBL" id="CAJOAY010008250">
    <property type="protein sequence ID" value="CAF4182473.1"/>
    <property type="molecule type" value="Genomic_DNA"/>
</dbReference>
<reference evidence="2" key="1">
    <citation type="submission" date="2021-02" db="EMBL/GenBank/DDBJ databases">
        <authorList>
            <person name="Nowell W R."/>
        </authorList>
    </citation>
    <scope>NUCLEOTIDE SEQUENCE</scope>
</reference>
<comment type="caution">
    <text evidence="2">The sequence shown here is derived from an EMBL/GenBank/DDBJ whole genome shotgun (WGS) entry which is preliminary data.</text>
</comment>
<dbReference type="InterPro" id="IPR003609">
    <property type="entry name" value="Pan_app"/>
</dbReference>
<proteinExistence type="predicted"/>
<sequence length="99" mass="11001">MLIERSIAGDTQAVKMSLMKGWKFQCINTTCSPITNIVVANILSCQTACLTEIQCKAASFYRSTRNCQLFADIFNRTGNMLSDIDVVTMIVIEGTRFPP</sequence>
<evidence type="ECO:0000259" key="1">
    <source>
        <dbReference type="SMART" id="SM00473"/>
    </source>
</evidence>
<name>A0A820A410_9BILA</name>
<dbReference type="SUPFAM" id="SSF57414">
    <property type="entry name" value="Hairpin loop containing domain-like"/>
    <property type="match status" value="1"/>
</dbReference>
<dbReference type="AlphaFoldDB" id="A0A820A410"/>
<protein>
    <recommendedName>
        <fullName evidence="1">Apple domain-containing protein</fullName>
    </recommendedName>
</protein>